<dbReference type="AlphaFoldDB" id="A0A4R4VCW3"/>
<comment type="caution">
    <text evidence="2">The sequence shown here is derived from an EMBL/GenBank/DDBJ whole genome shotgun (WGS) entry which is preliminary data.</text>
</comment>
<proteinExistence type="predicted"/>
<evidence type="ECO:0000313" key="3">
    <source>
        <dbReference type="Proteomes" id="UP000295258"/>
    </source>
</evidence>
<evidence type="ECO:0000313" key="2">
    <source>
        <dbReference type="EMBL" id="TDC99784.1"/>
    </source>
</evidence>
<protein>
    <submittedName>
        <fullName evidence="2">Uncharacterized protein</fullName>
    </submittedName>
</protein>
<sequence length="127" mass="14214">MPEDPPESMKHHLRQRLNDHARSRWQLSGIDVRFRGRFAYVEARLQGGAYARLCRLRFDGPLRTWGFAIYLPDEGIYQDSLLPSGYPSGSPEEALDCACAFHFADPDAPATPPPPSTRSDAGIDRNA</sequence>
<evidence type="ECO:0000256" key="1">
    <source>
        <dbReference type="SAM" id="MobiDB-lite"/>
    </source>
</evidence>
<dbReference type="EMBL" id="SMKO01000106">
    <property type="protein sequence ID" value="TDC99784.1"/>
    <property type="molecule type" value="Genomic_DNA"/>
</dbReference>
<accession>A0A4R4VCW3</accession>
<organism evidence="2 3">
    <name type="scientific">Nonomuraea deserti</name>
    <dbReference type="NCBI Taxonomy" id="1848322"/>
    <lineage>
        <taxon>Bacteria</taxon>
        <taxon>Bacillati</taxon>
        <taxon>Actinomycetota</taxon>
        <taxon>Actinomycetes</taxon>
        <taxon>Streptosporangiales</taxon>
        <taxon>Streptosporangiaceae</taxon>
        <taxon>Nonomuraea</taxon>
    </lineage>
</organism>
<feature type="region of interest" description="Disordered" evidence="1">
    <location>
        <begin position="106"/>
        <end position="127"/>
    </location>
</feature>
<dbReference type="Proteomes" id="UP000295258">
    <property type="component" value="Unassembled WGS sequence"/>
</dbReference>
<keyword evidence="3" id="KW-1185">Reference proteome</keyword>
<name>A0A4R4VCW3_9ACTN</name>
<reference evidence="2 3" key="1">
    <citation type="submission" date="2019-03" db="EMBL/GenBank/DDBJ databases">
        <title>Draft genome sequences of novel Actinobacteria.</title>
        <authorList>
            <person name="Sahin N."/>
            <person name="Ay H."/>
            <person name="Saygin H."/>
        </authorList>
    </citation>
    <scope>NUCLEOTIDE SEQUENCE [LARGE SCALE GENOMIC DNA]</scope>
    <source>
        <strain evidence="2 3">KC310</strain>
    </source>
</reference>
<gene>
    <name evidence="2" type="ORF">E1292_30710</name>
</gene>